<dbReference type="Pfam" id="PF00135">
    <property type="entry name" value="COesterase"/>
    <property type="match status" value="1"/>
</dbReference>
<evidence type="ECO:0000313" key="5">
    <source>
        <dbReference type="EMBL" id="OCK77676.1"/>
    </source>
</evidence>
<evidence type="ECO:0000259" key="4">
    <source>
        <dbReference type="Pfam" id="PF00135"/>
    </source>
</evidence>
<dbReference type="EMBL" id="KV745109">
    <property type="protein sequence ID" value="OCK77676.1"/>
    <property type="molecule type" value="Genomic_DNA"/>
</dbReference>
<keyword evidence="6" id="KW-1185">Reference proteome</keyword>
<evidence type="ECO:0000256" key="3">
    <source>
        <dbReference type="RuleBase" id="RU361235"/>
    </source>
</evidence>
<evidence type="ECO:0000256" key="2">
    <source>
        <dbReference type="ARBA" id="ARBA00022801"/>
    </source>
</evidence>
<name>A0A8E2E5C8_9PEZI</name>
<dbReference type="SUPFAM" id="SSF53474">
    <property type="entry name" value="alpha/beta-Hydrolases"/>
    <property type="match status" value="1"/>
</dbReference>
<dbReference type="Gene3D" id="3.40.50.1820">
    <property type="entry name" value="alpha/beta hydrolase"/>
    <property type="match status" value="1"/>
</dbReference>
<dbReference type="InterPro" id="IPR029058">
    <property type="entry name" value="AB_hydrolase_fold"/>
</dbReference>
<proteinExistence type="inferred from homology"/>
<evidence type="ECO:0000256" key="1">
    <source>
        <dbReference type="ARBA" id="ARBA00005964"/>
    </source>
</evidence>
<protein>
    <recommendedName>
        <fullName evidence="3">Carboxylic ester hydrolase</fullName>
        <ecNumber evidence="3">3.1.1.-</ecNumber>
    </recommendedName>
</protein>
<dbReference type="Proteomes" id="UP000250266">
    <property type="component" value="Unassembled WGS sequence"/>
</dbReference>
<dbReference type="PANTHER" id="PTHR43142">
    <property type="entry name" value="CARBOXYLIC ESTER HYDROLASE"/>
    <property type="match status" value="1"/>
</dbReference>
<evidence type="ECO:0000313" key="6">
    <source>
        <dbReference type="Proteomes" id="UP000250266"/>
    </source>
</evidence>
<dbReference type="InterPro" id="IPR002018">
    <property type="entry name" value="CarbesteraseB"/>
</dbReference>
<dbReference type="InterPro" id="IPR019826">
    <property type="entry name" value="Carboxylesterase_B_AS"/>
</dbReference>
<accession>A0A8E2E5C8</accession>
<sequence>MLNSSEPYLRDLSYRGFVEGLTIKNKSSGTPLCHYFGGIPYALPPTGLFRWRKPRPLPSCFRYGTRANPGRYVGGTGVCPQPGFGKEVDESRWEEDCLQCNVWMPVGEAEGGKGWPVVFYIHGGFLQFGSPNGSNLSSLLSETACKCIFVMPAYRLNLFGFLASRELCLDSESPELAPNAGFWDQRLALEWTLKNISYFGGNASNITIAGYSAGAHSVFHQLAYDLGVPDSKSVVKRAIMWSNGPGLQPKSLMEAQEQFDELLYSLKIKKNLSSLEKLAKLRSLDPKTLVKASLGLKYHQFRAVTDSSFVRPSLFQEIDNGAFARQMKRRGVKLMIGECRDEHFVYGTWRPPKNSFADLFKRLQADYPRVACEALMDYYYPNGRLPDDCEDWIDAFGRIYADIQIHALERGLVNALVQHEAGDLIFRYRVEWRAKCVDERVPEKWGVTHGTDMAIWFWGNGSVLNDAEKTIVKHAFHKQLAKYVNGEELDWGTTEPLHLRRLTPKGIIKCGKDENLEKGLEIWRILQRVGATSGLMGAKL</sequence>
<dbReference type="EC" id="3.1.1.-" evidence="3"/>
<dbReference type="OrthoDB" id="6846267at2759"/>
<keyword evidence="2 3" id="KW-0378">Hydrolase</keyword>
<dbReference type="AlphaFoldDB" id="A0A8E2E5C8"/>
<dbReference type="GO" id="GO:0016787">
    <property type="term" value="F:hydrolase activity"/>
    <property type="evidence" value="ECO:0007669"/>
    <property type="project" value="UniProtKB-KW"/>
</dbReference>
<reference evidence="5 6" key="1">
    <citation type="journal article" date="2016" name="Nat. Commun.">
        <title>Ectomycorrhizal ecology is imprinted in the genome of the dominant symbiotic fungus Cenococcum geophilum.</title>
        <authorList>
            <consortium name="DOE Joint Genome Institute"/>
            <person name="Peter M."/>
            <person name="Kohler A."/>
            <person name="Ohm R.A."/>
            <person name="Kuo A."/>
            <person name="Krutzmann J."/>
            <person name="Morin E."/>
            <person name="Arend M."/>
            <person name="Barry K.W."/>
            <person name="Binder M."/>
            <person name="Choi C."/>
            <person name="Clum A."/>
            <person name="Copeland A."/>
            <person name="Grisel N."/>
            <person name="Haridas S."/>
            <person name="Kipfer T."/>
            <person name="LaButti K."/>
            <person name="Lindquist E."/>
            <person name="Lipzen A."/>
            <person name="Maire R."/>
            <person name="Meier B."/>
            <person name="Mihaltcheva S."/>
            <person name="Molinier V."/>
            <person name="Murat C."/>
            <person name="Poggeler S."/>
            <person name="Quandt C.A."/>
            <person name="Sperisen C."/>
            <person name="Tritt A."/>
            <person name="Tisserant E."/>
            <person name="Crous P.W."/>
            <person name="Henrissat B."/>
            <person name="Nehls U."/>
            <person name="Egli S."/>
            <person name="Spatafora J.W."/>
            <person name="Grigoriev I.V."/>
            <person name="Martin F.M."/>
        </authorList>
    </citation>
    <scope>NUCLEOTIDE SEQUENCE [LARGE SCALE GENOMIC DNA]</scope>
    <source>
        <strain evidence="5 6">CBS 459.81</strain>
    </source>
</reference>
<organism evidence="5 6">
    <name type="scientific">Lepidopterella palustris CBS 459.81</name>
    <dbReference type="NCBI Taxonomy" id="1314670"/>
    <lineage>
        <taxon>Eukaryota</taxon>
        <taxon>Fungi</taxon>
        <taxon>Dikarya</taxon>
        <taxon>Ascomycota</taxon>
        <taxon>Pezizomycotina</taxon>
        <taxon>Dothideomycetes</taxon>
        <taxon>Pleosporomycetidae</taxon>
        <taxon>Mytilinidiales</taxon>
        <taxon>Argynnaceae</taxon>
        <taxon>Lepidopterella</taxon>
    </lineage>
</organism>
<dbReference type="PANTHER" id="PTHR43142:SF4">
    <property type="entry name" value="CARBOXYLIC ESTER HYDROLASE"/>
    <property type="match status" value="1"/>
</dbReference>
<feature type="domain" description="Carboxylesterase type B" evidence="4">
    <location>
        <begin position="13"/>
        <end position="459"/>
    </location>
</feature>
<comment type="similarity">
    <text evidence="1 3">Belongs to the type-B carboxylesterase/lipase family.</text>
</comment>
<gene>
    <name evidence="5" type="ORF">K432DRAFT_358189</name>
</gene>
<dbReference type="PROSITE" id="PS00122">
    <property type="entry name" value="CARBOXYLESTERASE_B_1"/>
    <property type="match status" value="1"/>
</dbReference>